<comment type="caution">
    <text evidence="4">The sequence shown here is derived from an EMBL/GenBank/DDBJ whole genome shotgun (WGS) entry which is preliminary data.</text>
</comment>
<keyword evidence="5" id="KW-1185">Reference proteome</keyword>
<dbReference type="HOGENOM" id="CLU_038823_0_2_11"/>
<dbReference type="InterPro" id="IPR019079">
    <property type="entry name" value="Capsule_synth_CapA"/>
</dbReference>
<dbReference type="Pfam" id="PF09587">
    <property type="entry name" value="PGA_cap"/>
    <property type="match status" value="1"/>
</dbReference>
<evidence type="ECO:0000256" key="2">
    <source>
        <dbReference type="SAM" id="SignalP"/>
    </source>
</evidence>
<comment type="similarity">
    <text evidence="1">Belongs to the CapA family.</text>
</comment>
<evidence type="ECO:0000313" key="4">
    <source>
        <dbReference type="EMBL" id="EFK53910.1"/>
    </source>
</evidence>
<dbReference type="OrthoDB" id="9810718at2"/>
<dbReference type="eggNOG" id="COG2843">
    <property type="taxonomic scope" value="Bacteria"/>
</dbReference>
<dbReference type="Gene3D" id="3.60.21.10">
    <property type="match status" value="1"/>
</dbReference>
<gene>
    <name evidence="4" type="ORF">HMPREF0291_11567</name>
</gene>
<organism evidence="4 5">
    <name type="scientific">Corynebacterium genitalium ATCC 33030</name>
    <dbReference type="NCBI Taxonomy" id="585529"/>
    <lineage>
        <taxon>Bacteria</taxon>
        <taxon>Bacillati</taxon>
        <taxon>Actinomycetota</taxon>
        <taxon>Actinomycetes</taxon>
        <taxon>Mycobacteriales</taxon>
        <taxon>Corynebacteriaceae</taxon>
        <taxon>Corynebacterium</taxon>
    </lineage>
</organism>
<feature type="chain" id="PRO_5003108212" evidence="2">
    <location>
        <begin position="19"/>
        <end position="391"/>
    </location>
</feature>
<dbReference type="Proteomes" id="UP000004208">
    <property type="component" value="Unassembled WGS sequence"/>
</dbReference>
<protein>
    <submittedName>
        <fullName evidence="4">Bacterial capsule synthesis protein</fullName>
    </submittedName>
</protein>
<evidence type="ECO:0000256" key="1">
    <source>
        <dbReference type="ARBA" id="ARBA00005662"/>
    </source>
</evidence>
<dbReference type="PANTHER" id="PTHR33393:SF12">
    <property type="entry name" value="CAPSULE BIOSYNTHESIS PROTEIN CAPA"/>
    <property type="match status" value="1"/>
</dbReference>
<dbReference type="AlphaFoldDB" id="D7WCM9"/>
<name>D7WCM9_9CORY</name>
<dbReference type="CDD" id="cd07381">
    <property type="entry name" value="MPP_CapA"/>
    <property type="match status" value="1"/>
</dbReference>
<feature type="signal peptide" evidence="2">
    <location>
        <begin position="1"/>
        <end position="18"/>
    </location>
</feature>
<proteinExistence type="inferred from homology"/>
<dbReference type="EMBL" id="ACLJ02000003">
    <property type="protein sequence ID" value="EFK53910.1"/>
    <property type="molecule type" value="Genomic_DNA"/>
</dbReference>
<keyword evidence="2" id="KW-0732">Signal</keyword>
<evidence type="ECO:0000313" key="5">
    <source>
        <dbReference type="Proteomes" id="UP000004208"/>
    </source>
</evidence>
<evidence type="ECO:0000259" key="3">
    <source>
        <dbReference type="SMART" id="SM00854"/>
    </source>
</evidence>
<reference evidence="4" key="1">
    <citation type="submission" date="2010-06" db="EMBL/GenBank/DDBJ databases">
        <authorList>
            <person name="Muzny D."/>
            <person name="Qin X."/>
            <person name="Buhay C."/>
            <person name="Dugan-Rocha S."/>
            <person name="Ding Y."/>
            <person name="Chen G."/>
            <person name="Hawes A."/>
            <person name="Holder M."/>
            <person name="Jhangiani S."/>
            <person name="Johnson A."/>
            <person name="Khan Z."/>
            <person name="Li Z."/>
            <person name="Liu W."/>
            <person name="Liu X."/>
            <person name="Perez L."/>
            <person name="Shen H."/>
            <person name="Wang Q."/>
            <person name="Watt J."/>
            <person name="Xi L."/>
            <person name="Xin Y."/>
            <person name="Zhou J."/>
            <person name="Deng J."/>
            <person name="Jiang H."/>
            <person name="Liu Y."/>
            <person name="Qu J."/>
            <person name="Song X.-Z."/>
            <person name="Zhang L."/>
            <person name="Villasana D."/>
            <person name="Johnson A."/>
            <person name="Liu J."/>
            <person name="Liyanage D."/>
            <person name="Lorensuhewa L."/>
            <person name="Robinson T."/>
            <person name="Song A."/>
            <person name="Song B.-B."/>
            <person name="Dinh H."/>
            <person name="Thornton R."/>
            <person name="Coyle M."/>
            <person name="Francisco L."/>
            <person name="Jackson L."/>
            <person name="Javaid M."/>
            <person name="Korchina V."/>
            <person name="Kovar C."/>
            <person name="Mata R."/>
            <person name="Mathew T."/>
            <person name="Ngo R."/>
            <person name="Nguyen L."/>
            <person name="Nguyen N."/>
            <person name="Okwuonu G."/>
            <person name="Ongeri F."/>
            <person name="Pham C."/>
            <person name="Simmons D."/>
            <person name="Wilczek-Boney K."/>
            <person name="Hale W."/>
            <person name="Jakkamsetti A."/>
            <person name="Pham P."/>
            <person name="Ruth R."/>
            <person name="San Lucas F."/>
            <person name="Warren J."/>
            <person name="Zhang J."/>
            <person name="Zhao Z."/>
            <person name="Zhou C."/>
            <person name="Zhu D."/>
            <person name="Lee S."/>
            <person name="Bess C."/>
            <person name="Blankenburg K."/>
            <person name="Forbes L."/>
            <person name="Fu Q."/>
            <person name="Gubbala S."/>
            <person name="Hirani K."/>
            <person name="Jayaseelan J.C."/>
            <person name="Lara F."/>
            <person name="Munidasa M."/>
            <person name="Palculict T."/>
            <person name="Patil S."/>
            <person name="Pu L.-L."/>
            <person name="Saada N."/>
            <person name="Tang L."/>
            <person name="Weissenberger G."/>
            <person name="Zhu Y."/>
            <person name="Hemphill L."/>
            <person name="Shang Y."/>
            <person name="Youmans B."/>
            <person name="Ayvaz T."/>
            <person name="Ross M."/>
            <person name="Santibanez J."/>
            <person name="Aqrawi P."/>
            <person name="Gross S."/>
            <person name="Joshi V."/>
            <person name="Fowler G."/>
            <person name="Nazareth L."/>
            <person name="Reid J."/>
            <person name="Worley K."/>
            <person name="Petrosino J."/>
            <person name="Highlander S."/>
            <person name="Gibbs R."/>
        </authorList>
    </citation>
    <scope>NUCLEOTIDE SEQUENCE [LARGE SCALE GENOMIC DNA]</scope>
    <source>
        <strain evidence="4">ATCC 33030</strain>
    </source>
</reference>
<dbReference type="InterPro" id="IPR052169">
    <property type="entry name" value="CW_Biosynth-Accessory"/>
</dbReference>
<sequence>MSRRVTFTVVSAITMVSAATMSSCSLVDQAVQSSPSIPADSGEDTAVALPEQDDIEASITIRSIGDILPHEEVYADAANRAGGTGYNFAPMLDPVRPYLQNADITTANMEVPVAGEEFLLSGYPAFNSPPEVVDALSGAGVDIVNNASNHSLDRGLEGLQASTSNLRERGMLYVGSYSSPEDRATPRVIDRNGLKVGFLSYTYGTNGIPVPESAEWSVNLIDPELMRADIAALRPDVDVLIVIMHAGEEYESFAVQYQIDTADTARHAGADFVLGGHPHVIEPFQRYPDKEPGLGVWWGHGNFLHGQFAEETKYGGIGEYTITRRKDGTLTLDSIRFMPTYNVGMPYTPEFKVIPLADADALPHVDPAASKAVIERMMNHYTDVEVVDYLD</sequence>
<dbReference type="PROSITE" id="PS51257">
    <property type="entry name" value="PROKAR_LIPOPROTEIN"/>
    <property type="match status" value="1"/>
</dbReference>
<dbReference type="SMART" id="SM00854">
    <property type="entry name" value="PGA_cap"/>
    <property type="match status" value="1"/>
</dbReference>
<accession>D7WCM9</accession>
<dbReference type="SUPFAM" id="SSF56300">
    <property type="entry name" value="Metallo-dependent phosphatases"/>
    <property type="match status" value="1"/>
</dbReference>
<dbReference type="InterPro" id="IPR029052">
    <property type="entry name" value="Metallo-depent_PP-like"/>
</dbReference>
<feature type="domain" description="Capsule synthesis protein CapA" evidence="3">
    <location>
        <begin position="60"/>
        <end position="307"/>
    </location>
</feature>
<dbReference type="RefSeq" id="WP_005290062.1">
    <property type="nucleotide sequence ID" value="NZ_CM000961.1"/>
</dbReference>
<dbReference type="STRING" id="585529.HMPREF0291_11567"/>
<dbReference type="PANTHER" id="PTHR33393">
    <property type="entry name" value="POLYGLUTAMINE SYNTHESIS ACCESSORY PROTEIN RV0574C-RELATED"/>
    <property type="match status" value="1"/>
</dbReference>